<keyword evidence="4 6" id="KW-0067">ATP-binding</keyword>
<evidence type="ECO:0000256" key="3">
    <source>
        <dbReference type="ARBA" id="ARBA00022741"/>
    </source>
</evidence>
<evidence type="ECO:0000256" key="1">
    <source>
        <dbReference type="ARBA" id="ARBA00005417"/>
    </source>
</evidence>
<dbReference type="Proteomes" id="UP001139516">
    <property type="component" value="Unassembled WGS sequence"/>
</dbReference>
<feature type="domain" description="ABC transporter" evidence="5">
    <location>
        <begin position="8"/>
        <end position="245"/>
    </location>
</feature>
<protein>
    <submittedName>
        <fullName evidence="6">ABC transporter ATP-binding protein</fullName>
    </submittedName>
</protein>
<dbReference type="AlphaFoldDB" id="A0A9X2BUA7"/>
<keyword evidence="3" id="KW-0547">Nucleotide-binding</keyword>
<evidence type="ECO:0000256" key="4">
    <source>
        <dbReference type="ARBA" id="ARBA00022840"/>
    </source>
</evidence>
<accession>A0A9X2BUA7</accession>
<keyword evidence="7" id="KW-1185">Reference proteome</keyword>
<name>A0A9X2BUA7_9PROT</name>
<evidence type="ECO:0000259" key="5">
    <source>
        <dbReference type="PROSITE" id="PS50893"/>
    </source>
</evidence>
<dbReference type="SMART" id="SM00382">
    <property type="entry name" value="AAA"/>
    <property type="match status" value="1"/>
</dbReference>
<dbReference type="SUPFAM" id="SSF52540">
    <property type="entry name" value="P-loop containing nucleoside triphosphate hydrolases"/>
    <property type="match status" value="1"/>
</dbReference>
<organism evidence="6 7">
    <name type="scientific">Roseomonas acroporae</name>
    <dbReference type="NCBI Taxonomy" id="2937791"/>
    <lineage>
        <taxon>Bacteria</taxon>
        <taxon>Pseudomonadati</taxon>
        <taxon>Pseudomonadota</taxon>
        <taxon>Alphaproteobacteria</taxon>
        <taxon>Acetobacterales</taxon>
        <taxon>Roseomonadaceae</taxon>
        <taxon>Roseomonas</taxon>
    </lineage>
</organism>
<dbReference type="Pfam" id="PF00005">
    <property type="entry name" value="ABC_tran"/>
    <property type="match status" value="1"/>
</dbReference>
<dbReference type="CDD" id="cd03293">
    <property type="entry name" value="ABC_NrtD_SsuB_transporters"/>
    <property type="match status" value="1"/>
</dbReference>
<proteinExistence type="inferred from homology"/>
<dbReference type="InterPro" id="IPR050166">
    <property type="entry name" value="ABC_transporter_ATP-bind"/>
</dbReference>
<evidence type="ECO:0000313" key="7">
    <source>
        <dbReference type="Proteomes" id="UP001139516"/>
    </source>
</evidence>
<evidence type="ECO:0000313" key="6">
    <source>
        <dbReference type="EMBL" id="MCK8782849.1"/>
    </source>
</evidence>
<reference evidence="6" key="1">
    <citation type="submission" date="2022-04" db="EMBL/GenBank/DDBJ databases">
        <title>Roseomonas acroporae sp. nov., isolated from coral Acropora digitifera.</title>
        <authorList>
            <person name="Sun H."/>
        </authorList>
    </citation>
    <scope>NUCLEOTIDE SEQUENCE</scope>
    <source>
        <strain evidence="6">NAR14</strain>
    </source>
</reference>
<gene>
    <name evidence="6" type="ORF">M0638_00455</name>
</gene>
<dbReference type="InterPro" id="IPR017871">
    <property type="entry name" value="ABC_transporter-like_CS"/>
</dbReference>
<dbReference type="EMBL" id="JALPRX010000001">
    <property type="protein sequence ID" value="MCK8782849.1"/>
    <property type="molecule type" value="Genomic_DNA"/>
</dbReference>
<dbReference type="PANTHER" id="PTHR42788">
    <property type="entry name" value="TAURINE IMPORT ATP-BINDING PROTEIN-RELATED"/>
    <property type="match status" value="1"/>
</dbReference>
<dbReference type="InterPro" id="IPR003593">
    <property type="entry name" value="AAA+_ATPase"/>
</dbReference>
<dbReference type="GO" id="GO:0005524">
    <property type="term" value="F:ATP binding"/>
    <property type="evidence" value="ECO:0007669"/>
    <property type="project" value="UniProtKB-KW"/>
</dbReference>
<dbReference type="GO" id="GO:0016887">
    <property type="term" value="F:ATP hydrolysis activity"/>
    <property type="evidence" value="ECO:0007669"/>
    <property type="project" value="InterPro"/>
</dbReference>
<comment type="caution">
    <text evidence="6">The sequence shown here is derived from an EMBL/GenBank/DDBJ whole genome shotgun (WGS) entry which is preliminary data.</text>
</comment>
<dbReference type="InterPro" id="IPR027417">
    <property type="entry name" value="P-loop_NTPase"/>
</dbReference>
<dbReference type="InterPro" id="IPR003439">
    <property type="entry name" value="ABC_transporter-like_ATP-bd"/>
</dbReference>
<dbReference type="Gene3D" id="3.40.50.300">
    <property type="entry name" value="P-loop containing nucleotide triphosphate hydrolases"/>
    <property type="match status" value="1"/>
</dbReference>
<dbReference type="PROSITE" id="PS50893">
    <property type="entry name" value="ABC_TRANSPORTER_2"/>
    <property type="match status" value="1"/>
</dbReference>
<keyword evidence="2" id="KW-0813">Transport</keyword>
<evidence type="ECO:0000256" key="2">
    <source>
        <dbReference type="ARBA" id="ARBA00022448"/>
    </source>
</evidence>
<dbReference type="PROSITE" id="PS00211">
    <property type="entry name" value="ABC_TRANSPORTER_1"/>
    <property type="match status" value="1"/>
</dbReference>
<dbReference type="RefSeq" id="WP_248664966.1">
    <property type="nucleotide sequence ID" value="NZ_JALPRX010000001.1"/>
</dbReference>
<dbReference type="PANTHER" id="PTHR42788:SF13">
    <property type="entry name" value="ALIPHATIC SULFONATES IMPORT ATP-BINDING PROTEIN SSUB"/>
    <property type="match status" value="1"/>
</dbReference>
<comment type="similarity">
    <text evidence="1">Belongs to the ABC transporter superfamily.</text>
</comment>
<sequence>MSSTRPFAEIRDVAMRYGGVEGTLALRGTTMMVEKGEFIAVVGPSGCGKSTLMRLVTGLWPATEGSVIVAGREVDRPLSIAGMGFQNPTMLPWRTILQNVMLPLEVVEPHRRRLRAERAAYEAKARALLASVGLAGFEKRYPWQLSGGMQQRASLCRALIHDPQLLMLDEPFGALDIFTREDLWSVLQDVWIERRPTVILVTHDLREAVYLADRVLVMSSRPGRIIAEQVVPFGRPRRLEDTYAPAFTDLVHTLRNQIDEARKAAPADAENLTHAA</sequence>